<proteinExistence type="predicted"/>
<keyword evidence="1" id="KW-1133">Transmembrane helix</keyword>
<name>A0AAJ0MCF5_9PEZI</name>
<feature type="transmembrane region" description="Helical" evidence="1">
    <location>
        <begin position="27"/>
        <end position="48"/>
    </location>
</feature>
<evidence type="ECO:0000313" key="3">
    <source>
        <dbReference type="Proteomes" id="UP001275084"/>
    </source>
</evidence>
<keyword evidence="3" id="KW-1185">Reference proteome</keyword>
<keyword evidence="1" id="KW-0472">Membrane</keyword>
<gene>
    <name evidence="2" type="ORF">B0T25DRAFT_504738</name>
</gene>
<keyword evidence="1" id="KW-0812">Transmembrane</keyword>
<sequence length="539" mass="59524">MAASFSGAVEEAPRRASHWQNLPWKHVAWRFAICLVFCIILAAVLYIFEGIEILDKWERRGFNTLSILFSSLVSLSLGSLLGLLGGMLRWPLLARSHASPRDGVTVEYPAMVTDWSSQEWFSLPVGDLSGTPFEYNKYESTHSRMNDYAVRALLTSTIGFNTSEPSSQQGTESVEGLTRTANGYHVVYSYPFREFHGNISSQSDNMILSSSNCTVKAVAGSTILEIVVHEESLSTNETIIGDIDHLPPGSLNISAILEHLFGEYNDGIDSEEYFWASQIDWARMSNSSSTCLTTAIIVDAEKQSNETGRYDCLYFECDSCLSGTDSITPPSFNGLSPENSTYVSNILLMLGAFQADSDFVDETYSTVFRPYIINSGLTTLLTNLGFSKDFLDVSNDFRPLREVPHLVARLPILAMVGAEGELPKIKLVNESSTVETVYTKLGVRWERAISVLVAILGGQIVVSAAVLFWCKQVFIPDYRSPVSTANLLKTIVGPAELSGVEEMSELATILEAEKKPIEYRSKTGEDGQWCGAELRWSSN</sequence>
<feature type="transmembrane region" description="Helical" evidence="1">
    <location>
        <begin position="448"/>
        <end position="469"/>
    </location>
</feature>
<reference evidence="2" key="2">
    <citation type="submission" date="2023-06" db="EMBL/GenBank/DDBJ databases">
        <authorList>
            <consortium name="Lawrence Berkeley National Laboratory"/>
            <person name="Haridas S."/>
            <person name="Hensen N."/>
            <person name="Bonometti L."/>
            <person name="Westerberg I."/>
            <person name="Brannstrom I.O."/>
            <person name="Guillou S."/>
            <person name="Cros-Aarteil S."/>
            <person name="Calhoun S."/>
            <person name="Kuo A."/>
            <person name="Mondo S."/>
            <person name="Pangilinan J."/>
            <person name="Riley R."/>
            <person name="Labutti K."/>
            <person name="Andreopoulos B."/>
            <person name="Lipzen A."/>
            <person name="Chen C."/>
            <person name="Yanf M."/>
            <person name="Daum C."/>
            <person name="Ng V."/>
            <person name="Clum A."/>
            <person name="Steindorff A."/>
            <person name="Ohm R."/>
            <person name="Martin F."/>
            <person name="Silar P."/>
            <person name="Natvig D."/>
            <person name="Lalanne C."/>
            <person name="Gautier V."/>
            <person name="Ament-Velasquez S.L."/>
            <person name="Kruys A."/>
            <person name="Hutchinson M.I."/>
            <person name="Powell A.J."/>
            <person name="Barry K."/>
            <person name="Miller A.N."/>
            <person name="Grigoriev I.V."/>
            <person name="Debuchy R."/>
            <person name="Gladieux P."/>
            <person name="Thoren M.H."/>
            <person name="Johannesson H."/>
        </authorList>
    </citation>
    <scope>NUCLEOTIDE SEQUENCE</scope>
    <source>
        <strain evidence="2">CBS 955.72</strain>
    </source>
</reference>
<evidence type="ECO:0000313" key="2">
    <source>
        <dbReference type="EMBL" id="KAK3349541.1"/>
    </source>
</evidence>
<accession>A0AAJ0MCF5</accession>
<reference evidence="2" key="1">
    <citation type="journal article" date="2023" name="Mol. Phylogenet. Evol.">
        <title>Genome-scale phylogeny and comparative genomics of the fungal order Sordariales.</title>
        <authorList>
            <person name="Hensen N."/>
            <person name="Bonometti L."/>
            <person name="Westerberg I."/>
            <person name="Brannstrom I.O."/>
            <person name="Guillou S."/>
            <person name="Cros-Aarteil S."/>
            <person name="Calhoun S."/>
            <person name="Haridas S."/>
            <person name="Kuo A."/>
            <person name="Mondo S."/>
            <person name="Pangilinan J."/>
            <person name="Riley R."/>
            <person name="LaButti K."/>
            <person name="Andreopoulos B."/>
            <person name="Lipzen A."/>
            <person name="Chen C."/>
            <person name="Yan M."/>
            <person name="Daum C."/>
            <person name="Ng V."/>
            <person name="Clum A."/>
            <person name="Steindorff A."/>
            <person name="Ohm R.A."/>
            <person name="Martin F."/>
            <person name="Silar P."/>
            <person name="Natvig D.O."/>
            <person name="Lalanne C."/>
            <person name="Gautier V."/>
            <person name="Ament-Velasquez S.L."/>
            <person name="Kruys A."/>
            <person name="Hutchinson M.I."/>
            <person name="Powell A.J."/>
            <person name="Barry K."/>
            <person name="Miller A.N."/>
            <person name="Grigoriev I.V."/>
            <person name="Debuchy R."/>
            <person name="Gladieux P."/>
            <person name="Hiltunen Thoren M."/>
            <person name="Johannesson H."/>
        </authorList>
    </citation>
    <scope>NUCLEOTIDE SEQUENCE</scope>
    <source>
        <strain evidence="2">CBS 955.72</strain>
    </source>
</reference>
<organism evidence="2 3">
    <name type="scientific">Lasiosphaeria hispida</name>
    <dbReference type="NCBI Taxonomy" id="260671"/>
    <lineage>
        <taxon>Eukaryota</taxon>
        <taxon>Fungi</taxon>
        <taxon>Dikarya</taxon>
        <taxon>Ascomycota</taxon>
        <taxon>Pezizomycotina</taxon>
        <taxon>Sordariomycetes</taxon>
        <taxon>Sordariomycetidae</taxon>
        <taxon>Sordariales</taxon>
        <taxon>Lasiosphaeriaceae</taxon>
        <taxon>Lasiosphaeria</taxon>
    </lineage>
</organism>
<dbReference type="AlphaFoldDB" id="A0AAJ0MCF5"/>
<protein>
    <submittedName>
        <fullName evidence="2">Uncharacterized protein</fullName>
    </submittedName>
</protein>
<comment type="caution">
    <text evidence="2">The sequence shown here is derived from an EMBL/GenBank/DDBJ whole genome shotgun (WGS) entry which is preliminary data.</text>
</comment>
<feature type="transmembrane region" description="Helical" evidence="1">
    <location>
        <begin position="68"/>
        <end position="88"/>
    </location>
</feature>
<dbReference type="Proteomes" id="UP001275084">
    <property type="component" value="Unassembled WGS sequence"/>
</dbReference>
<evidence type="ECO:0000256" key="1">
    <source>
        <dbReference type="SAM" id="Phobius"/>
    </source>
</evidence>
<dbReference type="EMBL" id="JAUIQD010000005">
    <property type="protein sequence ID" value="KAK3349541.1"/>
    <property type="molecule type" value="Genomic_DNA"/>
</dbReference>